<dbReference type="GO" id="GO:0042597">
    <property type="term" value="C:periplasmic space"/>
    <property type="evidence" value="ECO:0007669"/>
    <property type="project" value="UniProtKB-SubCell"/>
</dbReference>
<dbReference type="RefSeq" id="WP_245884037.1">
    <property type="nucleotide sequence ID" value="NZ_LT960614.1"/>
</dbReference>
<dbReference type="InterPro" id="IPR006311">
    <property type="entry name" value="TAT_signal"/>
</dbReference>
<evidence type="ECO:0000256" key="3">
    <source>
        <dbReference type="ARBA" id="ARBA00022448"/>
    </source>
</evidence>
<accession>A0A2C9DCI4</accession>
<dbReference type="SUPFAM" id="SSF53850">
    <property type="entry name" value="Periplasmic binding protein-like II"/>
    <property type="match status" value="1"/>
</dbReference>
<dbReference type="EMBL" id="LT960614">
    <property type="protein sequence ID" value="SON58034.1"/>
    <property type="molecule type" value="Genomic_DNA"/>
</dbReference>
<sequence length="432" mass="46203">MPQTLSTSKGTHRRGLMRGSACAAVLTVLSALPASATEMTLNLASMNDPFGAAMAKLAPTIKDKTGVDIKVDIMNYGELMTKTTADFVGDTGGYDIVTMDNVLTGQYATSGQVIDLKQLIEKDKDELDLDDIYPAVMNSLGGYGDMQVAFPFSGYANVLVYRTDIFKDAGLEAPKTMQELMADAIKVTDRDKSQYGWVANGQKGPAVAQDWMQYNAQLGGSILGEDGMPAINSDANVASLAVYKEFFDKAAPPGAVDYDWGGREESFRQGISATMQTWSVGAAAYGNPEQSKVVGKFAVVLAPPGEGLAPKYGIGGWGLSINKDISDDRQAAAWSVIKYLVSKEGQKELALLGAGGYIRKSTLADPELLEKYPFQPVIAESFEHGDGDYRPRIPEYPEIQDILGTAVNAVLAGNADPKAALDDAQAKAEELF</sequence>
<comment type="similarity">
    <text evidence="2">Belongs to the bacterial solute-binding protein 1 family.</text>
</comment>
<evidence type="ECO:0000256" key="6">
    <source>
        <dbReference type="SAM" id="SignalP"/>
    </source>
</evidence>
<protein>
    <submittedName>
        <fullName evidence="7">Putative ABC transporter-binding protein</fullName>
    </submittedName>
</protein>
<dbReference type="Proteomes" id="UP000223606">
    <property type="component" value="Chromosome 1"/>
</dbReference>
<evidence type="ECO:0000256" key="4">
    <source>
        <dbReference type="ARBA" id="ARBA00022729"/>
    </source>
</evidence>
<comment type="subcellular location">
    <subcellularLocation>
        <location evidence="1">Periplasm</location>
    </subcellularLocation>
</comment>
<dbReference type="PROSITE" id="PS51318">
    <property type="entry name" value="TAT"/>
    <property type="match status" value="1"/>
</dbReference>
<organism evidence="7 8">
    <name type="scientific">Hartmannibacter diazotrophicus</name>
    <dbReference type="NCBI Taxonomy" id="1482074"/>
    <lineage>
        <taxon>Bacteria</taxon>
        <taxon>Pseudomonadati</taxon>
        <taxon>Pseudomonadota</taxon>
        <taxon>Alphaproteobacteria</taxon>
        <taxon>Hyphomicrobiales</taxon>
        <taxon>Pleomorphomonadaceae</taxon>
        <taxon>Hartmannibacter</taxon>
    </lineage>
</organism>
<dbReference type="Gene3D" id="3.40.190.10">
    <property type="entry name" value="Periplasmic binding protein-like II"/>
    <property type="match status" value="2"/>
</dbReference>
<keyword evidence="5" id="KW-0574">Periplasm</keyword>
<dbReference type="InterPro" id="IPR050490">
    <property type="entry name" value="Bact_solute-bd_prot1"/>
</dbReference>
<dbReference type="CDD" id="cd13585">
    <property type="entry name" value="PBP2_TMBP_like"/>
    <property type="match status" value="1"/>
</dbReference>
<name>A0A2C9DCI4_9HYPH</name>
<evidence type="ECO:0000313" key="8">
    <source>
        <dbReference type="Proteomes" id="UP000223606"/>
    </source>
</evidence>
<dbReference type="AlphaFoldDB" id="A0A2C9DCI4"/>
<evidence type="ECO:0000256" key="1">
    <source>
        <dbReference type="ARBA" id="ARBA00004418"/>
    </source>
</evidence>
<reference evidence="8" key="1">
    <citation type="submission" date="2017-09" db="EMBL/GenBank/DDBJ databases">
        <title>Genome sequence of Nannocystis excedens DSM 71.</title>
        <authorList>
            <person name="Blom J."/>
        </authorList>
    </citation>
    <scope>NUCLEOTIDE SEQUENCE [LARGE SCALE GENOMIC DNA]</scope>
    <source>
        <strain evidence="8">type strain: E19</strain>
    </source>
</reference>
<gene>
    <name evidence="7" type="ORF">HDIA_4493</name>
</gene>
<evidence type="ECO:0000313" key="7">
    <source>
        <dbReference type="EMBL" id="SON58034.1"/>
    </source>
</evidence>
<proteinExistence type="inferred from homology"/>
<dbReference type="KEGG" id="hdi:HDIA_4493"/>
<dbReference type="PANTHER" id="PTHR43649:SF34">
    <property type="entry name" value="ABC TRANSPORTER PERIPLASMIC-BINDING PROTEIN YCJN-RELATED"/>
    <property type="match status" value="1"/>
</dbReference>
<keyword evidence="8" id="KW-1185">Reference proteome</keyword>
<keyword evidence="3" id="KW-0813">Transport</keyword>
<dbReference type="InterPro" id="IPR006059">
    <property type="entry name" value="SBP"/>
</dbReference>
<evidence type="ECO:0000256" key="2">
    <source>
        <dbReference type="ARBA" id="ARBA00008520"/>
    </source>
</evidence>
<keyword evidence="4 6" id="KW-0732">Signal</keyword>
<feature type="chain" id="PRO_5012745131" evidence="6">
    <location>
        <begin position="37"/>
        <end position="432"/>
    </location>
</feature>
<feature type="signal peptide" evidence="6">
    <location>
        <begin position="1"/>
        <end position="36"/>
    </location>
</feature>
<dbReference type="PANTHER" id="PTHR43649">
    <property type="entry name" value="ARABINOSE-BINDING PROTEIN-RELATED"/>
    <property type="match status" value="1"/>
</dbReference>
<evidence type="ECO:0000256" key="5">
    <source>
        <dbReference type="ARBA" id="ARBA00022764"/>
    </source>
</evidence>
<dbReference type="Pfam" id="PF01547">
    <property type="entry name" value="SBP_bac_1"/>
    <property type="match status" value="1"/>
</dbReference>